<proteinExistence type="predicted"/>
<gene>
    <name evidence="2" type="ORF">SAMD00023353_14600010</name>
</gene>
<evidence type="ECO:0000256" key="1">
    <source>
        <dbReference type="SAM" id="MobiDB-lite"/>
    </source>
</evidence>
<reference evidence="2" key="1">
    <citation type="submission" date="2016-03" db="EMBL/GenBank/DDBJ databases">
        <title>Draft genome sequence of Rosellinia necatrix.</title>
        <authorList>
            <person name="Kanematsu S."/>
        </authorList>
    </citation>
    <scope>NUCLEOTIDE SEQUENCE [LARGE SCALE GENOMIC DNA]</scope>
    <source>
        <strain evidence="2">W97</strain>
    </source>
</reference>
<organism evidence="2">
    <name type="scientific">Rosellinia necatrix</name>
    <name type="common">White root-rot fungus</name>
    <dbReference type="NCBI Taxonomy" id="77044"/>
    <lineage>
        <taxon>Eukaryota</taxon>
        <taxon>Fungi</taxon>
        <taxon>Dikarya</taxon>
        <taxon>Ascomycota</taxon>
        <taxon>Pezizomycotina</taxon>
        <taxon>Sordariomycetes</taxon>
        <taxon>Xylariomycetidae</taxon>
        <taxon>Xylariales</taxon>
        <taxon>Xylariaceae</taxon>
        <taxon>Rosellinia</taxon>
    </lineage>
</organism>
<sequence length="770" mass="85356">MAPDIELTDLPSLESLAEYGVTQEIEANLLAKEAARLVEAVTSNTPLEFIGSQDLTLDTASSYEILASLADQIWHALHIDKYDADNIIIENCPRLKFGADLANSRTILENFCGEDNDVTSRQSMTPERRQDYFSLVDYCTGIIARVVCGAAEGKPLHVNLLAYLAKVSTKLKVLSANLIGFAELSLQNNTSDSEFDHQGYSNLRGRHDQIDKHPDTDPSENSSLARLFLQQMRMKPEESEAATREAAVRMAYFIQGLKYRISIHSILRVILLSLKGTNKLYNSPLLSFEMCSIVYESGFEGKPILVFQDGNDGLLGTSDASNLNCALSGFNVLHKAIRHVQPQVDPPSSQGESGASVADGSSSSPSGVESDSKPKSVGTQIQWNYQPSGRDIGNTSQTVTRLTSMSRVITVIIPFLMTDPRTVNCVQRFIDLAVYTEFDSERLSNPVIPREFGKYTAFFCLSTADYQRKQESLKPFQSKSLSSAVMRCNGLYTSFAPGRFFSSTSSTSSTSSDDRMVQVIQHNRAELNNIAQIVDDWVFEEKGVMVQCTKYVLACILGALLLAVGGLAVGASLGQRISGVDPFNITTYSWVLAAFLLLVAKSVRVENWSWNDFLHGRVLCKSVSELSSVTGIDEQFIFVKLLQDERESFLETRGPYNTVFRRKSDDGFSIDKPLKIWAMLISGLIMIETKSIRGQSLVCLDLRIGTEFQLLDKVGDSELVQDRKYIHSARALDSKEEGKDVNGTRIRLTEGKVSWLRTIGLYVNEDAKFV</sequence>
<dbReference type="Proteomes" id="UP000054516">
    <property type="component" value="Unassembled WGS sequence"/>
</dbReference>
<dbReference type="AlphaFoldDB" id="A0A1W2TAL2"/>
<dbReference type="EMBL" id="DF977591">
    <property type="protein sequence ID" value="GAP82422.2"/>
    <property type="molecule type" value="Genomic_DNA"/>
</dbReference>
<dbReference type="OMA" id="DRPISMW"/>
<accession>A0A1W2TAL2</accession>
<feature type="region of interest" description="Disordered" evidence="1">
    <location>
        <begin position="341"/>
        <end position="378"/>
    </location>
</feature>
<evidence type="ECO:0000313" key="2">
    <source>
        <dbReference type="EMBL" id="GAP82422.2"/>
    </source>
</evidence>
<dbReference type="STRING" id="77044.A0A1W2TAL2"/>
<keyword evidence="3" id="KW-1185">Reference proteome</keyword>
<protein>
    <submittedName>
        <fullName evidence="2">Uncharacterized protein</fullName>
    </submittedName>
</protein>
<name>A0A1W2TAL2_ROSNE</name>
<feature type="compositionally biased region" description="Low complexity" evidence="1">
    <location>
        <begin position="351"/>
        <end position="369"/>
    </location>
</feature>
<evidence type="ECO:0000313" key="3">
    <source>
        <dbReference type="Proteomes" id="UP000054516"/>
    </source>
</evidence>
<dbReference type="OrthoDB" id="5419219at2759"/>